<name>A0AAW1X4X9_RUBAR</name>
<dbReference type="EMBL" id="JBEDUW010000004">
    <property type="protein sequence ID" value="KAK9931752.1"/>
    <property type="molecule type" value="Genomic_DNA"/>
</dbReference>
<accession>A0AAW1X4X9</accession>
<comment type="caution">
    <text evidence="1">The sequence shown here is derived from an EMBL/GenBank/DDBJ whole genome shotgun (WGS) entry which is preliminary data.</text>
</comment>
<evidence type="ECO:0000313" key="1">
    <source>
        <dbReference type="EMBL" id="KAK9931752.1"/>
    </source>
</evidence>
<dbReference type="AlphaFoldDB" id="A0AAW1X4X9"/>
<reference evidence="1 2" key="1">
    <citation type="journal article" date="2023" name="G3 (Bethesda)">
        <title>A chromosome-length genome assembly and annotation of blackberry (Rubus argutus, cv. 'Hillquist').</title>
        <authorList>
            <person name="Bruna T."/>
            <person name="Aryal R."/>
            <person name="Dudchenko O."/>
            <person name="Sargent D.J."/>
            <person name="Mead D."/>
            <person name="Buti M."/>
            <person name="Cavallini A."/>
            <person name="Hytonen T."/>
            <person name="Andres J."/>
            <person name="Pham M."/>
            <person name="Weisz D."/>
            <person name="Mascagni F."/>
            <person name="Usai G."/>
            <person name="Natali L."/>
            <person name="Bassil N."/>
            <person name="Fernandez G.E."/>
            <person name="Lomsadze A."/>
            <person name="Armour M."/>
            <person name="Olukolu B."/>
            <person name="Poorten T."/>
            <person name="Britton C."/>
            <person name="Davik J."/>
            <person name="Ashrafi H."/>
            <person name="Aiden E.L."/>
            <person name="Borodovsky M."/>
            <person name="Worthington M."/>
        </authorList>
    </citation>
    <scope>NUCLEOTIDE SEQUENCE [LARGE SCALE GENOMIC DNA]</scope>
    <source>
        <strain evidence="1">PI 553951</strain>
    </source>
</reference>
<protein>
    <submittedName>
        <fullName evidence="1">Uncharacterized protein</fullName>
    </submittedName>
</protein>
<organism evidence="1 2">
    <name type="scientific">Rubus argutus</name>
    <name type="common">Southern blackberry</name>
    <dbReference type="NCBI Taxonomy" id="59490"/>
    <lineage>
        <taxon>Eukaryota</taxon>
        <taxon>Viridiplantae</taxon>
        <taxon>Streptophyta</taxon>
        <taxon>Embryophyta</taxon>
        <taxon>Tracheophyta</taxon>
        <taxon>Spermatophyta</taxon>
        <taxon>Magnoliopsida</taxon>
        <taxon>eudicotyledons</taxon>
        <taxon>Gunneridae</taxon>
        <taxon>Pentapetalae</taxon>
        <taxon>rosids</taxon>
        <taxon>fabids</taxon>
        <taxon>Rosales</taxon>
        <taxon>Rosaceae</taxon>
        <taxon>Rosoideae</taxon>
        <taxon>Rosoideae incertae sedis</taxon>
        <taxon>Rubus</taxon>
    </lineage>
</organism>
<proteinExistence type="predicted"/>
<evidence type="ECO:0000313" key="2">
    <source>
        <dbReference type="Proteomes" id="UP001457282"/>
    </source>
</evidence>
<sequence length="115" mass="12891">MGAIDMPLVGSFSPVATEIMALWADLQFITDAAILPVLTEMDCWELVVLVYLKDRCWAEWVVWWRKSTLCYKLSARDCCDDIVVHWACNWSLGIAFCTVFVAGKELELAAIVSAA</sequence>
<gene>
    <name evidence="1" type="ORF">M0R45_019017</name>
</gene>
<dbReference type="Proteomes" id="UP001457282">
    <property type="component" value="Unassembled WGS sequence"/>
</dbReference>
<keyword evidence="2" id="KW-1185">Reference proteome</keyword>